<organism evidence="1 2">
    <name type="scientific">Candidatus Collierbacteria bacterium GW2011_GWB2_45_17</name>
    <dbReference type="NCBI Taxonomy" id="1618388"/>
    <lineage>
        <taxon>Bacteria</taxon>
        <taxon>Candidatus Collieribacteriota</taxon>
    </lineage>
</organism>
<comment type="caution">
    <text evidence="1">The sequence shown here is derived from an EMBL/GenBank/DDBJ whole genome shotgun (WGS) entry which is preliminary data.</text>
</comment>
<evidence type="ECO:0000313" key="1">
    <source>
        <dbReference type="EMBL" id="KKU00326.1"/>
    </source>
</evidence>
<evidence type="ECO:0000313" key="2">
    <source>
        <dbReference type="Proteomes" id="UP000034078"/>
    </source>
</evidence>
<accession>A0A837IEH3</accession>
<sequence length="72" mass="8306">MTKEDKLVQLKEKLAIAEAKLVKVMREQGEACGDACDWHDNNAYDLAMSLTNTYQVFVDDLKKEIWDLQKSK</sequence>
<gene>
    <name evidence="1" type="ORF">UX01_C0005G0003</name>
</gene>
<reference evidence="1 2" key="1">
    <citation type="journal article" date="2015" name="Nature">
        <title>rRNA introns, odd ribosomes, and small enigmatic genomes across a large radiation of phyla.</title>
        <authorList>
            <person name="Brown C.T."/>
            <person name="Hug L.A."/>
            <person name="Thomas B.C."/>
            <person name="Sharon I."/>
            <person name="Castelle C.J."/>
            <person name="Singh A."/>
            <person name="Wilkins M.J."/>
            <person name="Williams K.H."/>
            <person name="Banfield J.F."/>
        </authorList>
    </citation>
    <scope>NUCLEOTIDE SEQUENCE [LARGE SCALE GENOMIC DNA]</scope>
</reference>
<dbReference type="Proteomes" id="UP000034078">
    <property type="component" value="Unassembled WGS sequence"/>
</dbReference>
<proteinExistence type="predicted"/>
<dbReference type="AlphaFoldDB" id="A0A837IEH3"/>
<dbReference type="EMBL" id="LCKO01000005">
    <property type="protein sequence ID" value="KKU00326.1"/>
    <property type="molecule type" value="Genomic_DNA"/>
</dbReference>
<protein>
    <submittedName>
        <fullName evidence="1">Uncharacterized protein</fullName>
    </submittedName>
</protein>
<name>A0A837IEH3_9BACT</name>